<feature type="transmembrane region" description="Helical" evidence="1">
    <location>
        <begin position="154"/>
        <end position="172"/>
    </location>
</feature>
<dbReference type="PANTHER" id="PTHR38454">
    <property type="entry name" value="INTEGRAL MEMBRANE PROTEIN-RELATED"/>
    <property type="match status" value="1"/>
</dbReference>
<feature type="transmembrane region" description="Helical" evidence="1">
    <location>
        <begin position="248"/>
        <end position="267"/>
    </location>
</feature>
<protein>
    <recommendedName>
        <fullName evidence="4">Membrane protein 6-pyruvoyl-tetrahydropterin synthase-related domain-containing protein</fullName>
    </recommendedName>
</protein>
<feature type="transmembrane region" description="Helical" evidence="1">
    <location>
        <begin position="224"/>
        <end position="241"/>
    </location>
</feature>
<proteinExistence type="predicted"/>
<feature type="transmembrane region" description="Helical" evidence="1">
    <location>
        <begin position="764"/>
        <end position="784"/>
    </location>
</feature>
<dbReference type="EMBL" id="PFOD01000015">
    <property type="protein sequence ID" value="PIZ66334.1"/>
    <property type="molecule type" value="Genomic_DNA"/>
</dbReference>
<feature type="transmembrane region" description="Helical" evidence="1">
    <location>
        <begin position="450"/>
        <end position="467"/>
    </location>
</feature>
<evidence type="ECO:0000313" key="2">
    <source>
        <dbReference type="EMBL" id="PIZ66334.1"/>
    </source>
</evidence>
<comment type="caution">
    <text evidence="2">The sequence shown here is derived from an EMBL/GenBank/DDBJ whole genome shotgun (WGS) entry which is preliminary data.</text>
</comment>
<feature type="transmembrane region" description="Helical" evidence="1">
    <location>
        <begin position="128"/>
        <end position="147"/>
    </location>
</feature>
<evidence type="ECO:0008006" key="4">
    <source>
        <dbReference type="Google" id="ProtNLM"/>
    </source>
</evidence>
<feature type="transmembrane region" description="Helical" evidence="1">
    <location>
        <begin position="386"/>
        <end position="403"/>
    </location>
</feature>
<feature type="transmembrane region" description="Helical" evidence="1">
    <location>
        <begin position="12"/>
        <end position="34"/>
    </location>
</feature>
<feature type="transmembrane region" description="Helical" evidence="1">
    <location>
        <begin position="322"/>
        <end position="339"/>
    </location>
</feature>
<keyword evidence="1" id="KW-1133">Transmembrane helix</keyword>
<name>A0A2M7U633_9BACT</name>
<accession>A0A2M7U633</accession>
<gene>
    <name evidence="2" type="ORF">COY14_00515</name>
</gene>
<sequence length="793" mass="91207">MNKFLSFAKKYYPALIFILVYLAVFYKTFIYGLVPFPGDLLVSRFFPYSSGGWDGFSQWTTHKEFILADVVRQIYPWRILSMDLIKEGIVPLWNIYSFSGTPLLANLQSSVFYPLNILFFITSNKVAWITYIMLQPILAAFFMYIFIRTLKLSKIASVFGAIGYAFTGYMMVWFEMGTVGHTALWLPFILWGITKHINTKLIRYLILSSLGITFSILSGHAQTAVYIFIFSLIYYLYIGCSRLKKWEIIIGIFILLLGVTFAAIQIIPTLELSMLSARDSVSSAETFDKFIIPWSHISMLFSPDFFGNPATGNFWGIDYGEFQSYCGIVILLFSAIGLCSNYKNKIVRLLIATTGISFLLAFQTPLAELLFQSHFPVLSTSLPSRILFLATFSLIVAAAYGVESVMNKKTQWKNILIPTLFILSIYVIFWIFLFISNIDQLNLLVSKRNLIIPTFIIFSLGGVIIAVQRFKRYIFVVLITSFILMGFEYSYYWNKYLPFSSPNYMFPSHNFLKELQTMSKFDRVYGANSASIATNLSILWKIQNAEGYDPLYIRKYGELVKSAEEGKFSKRISRSDAIIPNTDPVDDTYGKQVLLNLLGTKYVLDKDDNMQDYWDPKDDHFINSRFELIYQNFKWKIYKNLNYIPRAAIFYDYEVIPEKKNALDKLFEEKFPYQTKLILESSPAFSAKNIPPSAATVIKYSSNYIEIKSNTKQNGLLFLSDNNYPGWRARVDGNPAKIITVNHTFRAVEVPKGKHVIVFEYIPYSFYFGAAISAISLFALGFIYQKYKKINSR</sequence>
<dbReference type="Proteomes" id="UP000230027">
    <property type="component" value="Unassembled WGS sequence"/>
</dbReference>
<feature type="transmembrane region" description="Helical" evidence="1">
    <location>
        <begin position="415"/>
        <end position="438"/>
    </location>
</feature>
<evidence type="ECO:0000256" key="1">
    <source>
        <dbReference type="SAM" id="Phobius"/>
    </source>
</evidence>
<evidence type="ECO:0000313" key="3">
    <source>
        <dbReference type="Proteomes" id="UP000230027"/>
    </source>
</evidence>
<keyword evidence="1" id="KW-0812">Transmembrane</keyword>
<feature type="transmembrane region" description="Helical" evidence="1">
    <location>
        <begin position="346"/>
        <end position="366"/>
    </location>
</feature>
<organism evidence="2 3">
    <name type="scientific">Candidatus Roizmanbacteria bacterium CG_4_10_14_0_2_um_filter_36_9</name>
    <dbReference type="NCBI Taxonomy" id="1974823"/>
    <lineage>
        <taxon>Bacteria</taxon>
        <taxon>Candidatus Roizmaniibacteriota</taxon>
    </lineage>
</organism>
<feature type="transmembrane region" description="Helical" evidence="1">
    <location>
        <begin position="201"/>
        <end position="218"/>
    </location>
</feature>
<dbReference type="Pfam" id="PF09586">
    <property type="entry name" value="YfhO"/>
    <property type="match status" value="2"/>
</dbReference>
<dbReference type="InterPro" id="IPR018580">
    <property type="entry name" value="Uncharacterised_YfhO"/>
</dbReference>
<reference evidence="3" key="1">
    <citation type="submission" date="2017-09" db="EMBL/GenBank/DDBJ databases">
        <title>Depth-based differentiation of microbial function through sediment-hosted aquifers and enrichment of novel symbionts in the deep terrestrial subsurface.</title>
        <authorList>
            <person name="Probst A.J."/>
            <person name="Ladd B."/>
            <person name="Jarett J.K."/>
            <person name="Geller-Mcgrath D.E."/>
            <person name="Sieber C.M.K."/>
            <person name="Emerson J.B."/>
            <person name="Anantharaman K."/>
            <person name="Thomas B.C."/>
            <person name="Malmstrom R."/>
            <person name="Stieglmeier M."/>
            <person name="Klingl A."/>
            <person name="Woyke T."/>
            <person name="Ryan C.M."/>
            <person name="Banfield J.F."/>
        </authorList>
    </citation>
    <scope>NUCLEOTIDE SEQUENCE [LARGE SCALE GENOMIC DNA]</scope>
</reference>
<dbReference type="AlphaFoldDB" id="A0A2M7U633"/>
<feature type="transmembrane region" description="Helical" evidence="1">
    <location>
        <begin position="178"/>
        <end position="194"/>
    </location>
</feature>
<feature type="transmembrane region" description="Helical" evidence="1">
    <location>
        <begin position="474"/>
        <end position="493"/>
    </location>
</feature>
<dbReference type="PANTHER" id="PTHR38454:SF1">
    <property type="entry name" value="INTEGRAL MEMBRANE PROTEIN"/>
    <property type="match status" value="1"/>
</dbReference>
<keyword evidence="1" id="KW-0472">Membrane</keyword>